<name>A0A6N3EP79_9CLOT</name>
<dbReference type="InterPro" id="IPR004341">
    <property type="entry name" value="CAT_RNA-bd_dom"/>
</dbReference>
<dbReference type="SUPFAM" id="SSF63520">
    <property type="entry name" value="PTS-regulatory domain, PRD"/>
    <property type="match status" value="2"/>
</dbReference>
<keyword evidence="1" id="KW-0677">Repeat</keyword>
<dbReference type="RefSeq" id="WP_156561542.1">
    <property type="nucleotide sequence ID" value="NZ_CACRTV010000055.1"/>
</dbReference>
<dbReference type="GO" id="GO:0003723">
    <property type="term" value="F:RNA binding"/>
    <property type="evidence" value="ECO:0007669"/>
    <property type="project" value="InterPro"/>
</dbReference>
<dbReference type="PANTHER" id="PTHR30185">
    <property type="entry name" value="CRYPTIC BETA-GLUCOSIDE BGL OPERON ANTITERMINATOR"/>
    <property type="match status" value="1"/>
</dbReference>
<dbReference type="PROSITE" id="PS51372">
    <property type="entry name" value="PRD_2"/>
    <property type="match status" value="2"/>
</dbReference>
<organism evidence="3">
    <name type="scientific">Clostridium paraputrificum</name>
    <dbReference type="NCBI Taxonomy" id="29363"/>
    <lineage>
        <taxon>Bacteria</taxon>
        <taxon>Bacillati</taxon>
        <taxon>Bacillota</taxon>
        <taxon>Clostridia</taxon>
        <taxon>Eubacteriales</taxon>
        <taxon>Clostridiaceae</taxon>
        <taxon>Clostridium</taxon>
    </lineage>
</organism>
<dbReference type="Gene3D" id="1.20.58.1950">
    <property type="match status" value="1"/>
</dbReference>
<sequence length="281" mass="32309">MILNNDEIVTKIFNNNIILVNSEDKEKILFAKGIGFGKKPGYVIPKGIKVDKIFTIADSDNIENLNTMIEKVDNDFFVVCEEAIYEISEKINQELNESIHIGLIDHLYFAIKRLKNNEEIENPFLVEIETLYSKEYMLADMVAKKVGAYCNVDIPDGEIAFIALHIHSAINNGKISNTLKNSYLGSTIVEHVEDRLNIEIDRKSLDYARFLTHIKFAIQRIMENININNELTKIIKSSYKESFSIAEEVAEIIEDELGIKVMEDEVTFLTIHIERFRMSIR</sequence>
<dbReference type="Gene3D" id="1.10.1790.10">
    <property type="entry name" value="PRD domain"/>
    <property type="match status" value="1"/>
</dbReference>
<feature type="domain" description="PRD" evidence="2">
    <location>
        <begin position="176"/>
        <end position="281"/>
    </location>
</feature>
<dbReference type="Pfam" id="PF03123">
    <property type="entry name" value="CAT_RBD"/>
    <property type="match status" value="1"/>
</dbReference>
<dbReference type="GO" id="GO:0006355">
    <property type="term" value="P:regulation of DNA-templated transcription"/>
    <property type="evidence" value="ECO:0007669"/>
    <property type="project" value="InterPro"/>
</dbReference>
<evidence type="ECO:0000256" key="1">
    <source>
        <dbReference type="ARBA" id="ARBA00022737"/>
    </source>
</evidence>
<dbReference type="Gene3D" id="2.30.24.10">
    <property type="entry name" value="CAT RNA-binding domain"/>
    <property type="match status" value="1"/>
</dbReference>
<gene>
    <name evidence="3" type="primary">glcT_2</name>
    <name evidence="3" type="ORF">CPLFYP93_02263</name>
</gene>
<dbReference type="InterPro" id="IPR011608">
    <property type="entry name" value="PRD"/>
</dbReference>
<dbReference type="InterPro" id="IPR036634">
    <property type="entry name" value="PRD_sf"/>
</dbReference>
<accession>A0A6N3EP79</accession>
<dbReference type="AlphaFoldDB" id="A0A6N3EP79"/>
<dbReference type="EMBL" id="CACRTV010000055">
    <property type="protein sequence ID" value="VYU41009.1"/>
    <property type="molecule type" value="Genomic_DNA"/>
</dbReference>
<dbReference type="InterPro" id="IPR050661">
    <property type="entry name" value="BglG_antiterminators"/>
</dbReference>
<dbReference type="SMART" id="SM01061">
    <property type="entry name" value="CAT_RBD"/>
    <property type="match status" value="1"/>
</dbReference>
<dbReference type="InterPro" id="IPR036650">
    <property type="entry name" value="CAT_RNA-bd_dom_sf"/>
</dbReference>
<dbReference type="Pfam" id="PF00874">
    <property type="entry name" value="PRD"/>
    <property type="match status" value="2"/>
</dbReference>
<dbReference type="Gene3D" id="1.20.890.100">
    <property type="match status" value="1"/>
</dbReference>
<dbReference type="PANTHER" id="PTHR30185:SF16">
    <property type="entry name" value="PROTEIN GLCT"/>
    <property type="match status" value="1"/>
</dbReference>
<protein>
    <submittedName>
        <fullName evidence="3">PtsGHI operon antiterminator</fullName>
    </submittedName>
</protein>
<reference evidence="3" key="1">
    <citation type="submission" date="2019-11" db="EMBL/GenBank/DDBJ databases">
        <authorList>
            <person name="Feng L."/>
        </authorList>
    </citation>
    <scope>NUCLEOTIDE SEQUENCE</scope>
    <source>
        <strain evidence="3">CParaputrificumLFYP93</strain>
    </source>
</reference>
<dbReference type="SUPFAM" id="SSF50151">
    <property type="entry name" value="SacY-like RNA-binding domain"/>
    <property type="match status" value="1"/>
</dbReference>
<evidence type="ECO:0000313" key="3">
    <source>
        <dbReference type="EMBL" id="VYU41009.1"/>
    </source>
</evidence>
<feature type="domain" description="PRD" evidence="2">
    <location>
        <begin position="71"/>
        <end position="175"/>
    </location>
</feature>
<proteinExistence type="predicted"/>
<evidence type="ECO:0000259" key="2">
    <source>
        <dbReference type="PROSITE" id="PS51372"/>
    </source>
</evidence>